<accession>A0A1D6NS96</accession>
<dbReference type="Pfam" id="PF00326">
    <property type="entry name" value="Peptidase_S9"/>
    <property type="match status" value="1"/>
</dbReference>
<dbReference type="Gene3D" id="2.120.10.30">
    <property type="entry name" value="TolB, C-terminal domain"/>
    <property type="match status" value="1"/>
</dbReference>
<proteinExistence type="predicted"/>
<organism evidence="3">
    <name type="scientific">Zea mays</name>
    <name type="common">Maize</name>
    <dbReference type="NCBI Taxonomy" id="4577"/>
    <lineage>
        <taxon>Eukaryota</taxon>
        <taxon>Viridiplantae</taxon>
        <taxon>Streptophyta</taxon>
        <taxon>Embryophyta</taxon>
        <taxon>Tracheophyta</taxon>
        <taxon>Spermatophyta</taxon>
        <taxon>Magnoliopsida</taxon>
        <taxon>Liliopsida</taxon>
        <taxon>Poales</taxon>
        <taxon>Poaceae</taxon>
        <taxon>PACMAD clade</taxon>
        <taxon>Panicoideae</taxon>
        <taxon>Andropogonodae</taxon>
        <taxon>Andropogoneae</taxon>
        <taxon>Tripsacinae</taxon>
        <taxon>Zea</taxon>
    </lineage>
</organism>
<evidence type="ECO:0000256" key="1">
    <source>
        <dbReference type="SAM" id="MobiDB-lite"/>
    </source>
</evidence>
<evidence type="ECO:0000259" key="2">
    <source>
        <dbReference type="Pfam" id="PF00326"/>
    </source>
</evidence>
<dbReference type="AlphaFoldDB" id="A0A1D6NS96"/>
<feature type="compositionally biased region" description="Low complexity" evidence="1">
    <location>
        <begin position="43"/>
        <end position="54"/>
    </location>
</feature>
<dbReference type="InterPro" id="IPR050585">
    <property type="entry name" value="Xaa-Pro_dipeptidyl-ppase/CocE"/>
</dbReference>
<dbReference type="PANTHER" id="PTHR43056:SF5">
    <property type="entry name" value="PEPTIDASE S9 PROLYL OLIGOPEPTIDASE CATALYTIC DOMAIN-CONTAINING PROTEIN"/>
    <property type="match status" value="1"/>
</dbReference>
<dbReference type="SUPFAM" id="SSF69304">
    <property type="entry name" value="Tricorn protease N-terminal domain"/>
    <property type="match status" value="1"/>
</dbReference>
<dbReference type="InterPro" id="IPR011042">
    <property type="entry name" value="6-blade_b-propeller_TolB-like"/>
</dbReference>
<evidence type="ECO:0000313" key="3">
    <source>
        <dbReference type="EMBL" id="AQL01128.1"/>
    </source>
</evidence>
<dbReference type="GO" id="GO:0006508">
    <property type="term" value="P:proteolysis"/>
    <property type="evidence" value="ECO:0007669"/>
    <property type="project" value="InterPro"/>
</dbReference>
<reference evidence="3" key="1">
    <citation type="submission" date="2015-12" db="EMBL/GenBank/DDBJ databases">
        <title>Update maize B73 reference genome by single molecule sequencing technologies.</title>
        <authorList>
            <consortium name="Maize Genome Sequencing Project"/>
            <person name="Ware D."/>
        </authorList>
    </citation>
    <scope>NUCLEOTIDE SEQUENCE</scope>
    <source>
        <tissue evidence="3">Seedling</tissue>
    </source>
</reference>
<dbReference type="InterPro" id="IPR029058">
    <property type="entry name" value="AB_hydrolase_fold"/>
</dbReference>
<feature type="domain" description="Peptidase S9 prolyl oligopeptidase catalytic" evidence="2">
    <location>
        <begin position="535"/>
        <end position="721"/>
    </location>
</feature>
<dbReference type="ExpressionAtlas" id="A0A1D6NS96">
    <property type="expression patterns" value="baseline and differential"/>
</dbReference>
<name>A0A1D6NS96_MAIZE</name>
<dbReference type="eggNOG" id="KOG2100">
    <property type="taxonomic scope" value="Eukaryota"/>
</dbReference>
<dbReference type="GO" id="GO:0008236">
    <property type="term" value="F:serine-type peptidase activity"/>
    <property type="evidence" value="ECO:0007669"/>
    <property type="project" value="InterPro"/>
</dbReference>
<gene>
    <name evidence="3" type="ORF">ZEAMMB73_Zm00001d044916</name>
</gene>
<dbReference type="SUPFAM" id="SSF53474">
    <property type="entry name" value="alpha/beta-Hydrolases"/>
    <property type="match status" value="1"/>
</dbReference>
<sequence length="784" mass="87821">MATRLASIFSAVRSPTSAPPHTLRRALPSFSYRRAHPSQPRMSSSSAASSAPPAAEKPTVAPFGSWRSPITADVVSGADRRLGGIALAGDGRLLWIEGRPEEKGRMVIVKEEDNPVDVIPQEFAARTLAQEYGGGAFAVDKSVVVFSNYKDQRLYKQTIGTGGPPVPLTPDYGAPNVSYADGVFDPHFDRYVTVMEDRRKDSLNPTTTIAAINLSGSDVHGNIFRECNHSHHIRSMLSFDVYPFFFHDTSLHMLYIEEPKVLISGNDFYAFPRIDQNKKRIAWIEWSHPNMPWDKSELWVGYFAESGDLTKRVCIAGGNRLLIESPSEPKWSPKGELFFVTDRGSGFWNIYKWVEQTNEIVPVYSLDAEFTRPLWVFGISSYDFLGNSDHIVFSYRQQGKSHLGVLDCDSGSISLLDIPFSDLSDVVAADDYFYIEGASASIPRSIAKVTLNESKTKVVNFSIAWSSSPDLVQYRPFFSTPELVEFPTSKSGQKAYAYFYPPSNPNFQGLPDEKPPLLVKTHGGPTAETRAILDLSVQYWTSRGWAYVDVNYGGSTGYGREYRERLLNKWGIVDVDDCCGCARFLVESGKVDGQRLCITGRSAGGYTTLASLAFRDTFKAGASLYGVGDLTLLRAETHKFESHYMDNLVGNERAYYERSPINFVNQFTCPVILFQGLEDKVVPPDQARKIYSALKEKGLPVALVEYEGEQHGFRKVVASLYTYVSYFQHPRHYQPARTCDLFLDFGQAENIKFTLEQQMLFFARLVGKFEVADDITPIKIENFD</sequence>
<dbReference type="PaxDb" id="4577-GRMZM2G120302_P01"/>
<feature type="region of interest" description="Disordered" evidence="1">
    <location>
        <begin position="34"/>
        <end position="62"/>
    </location>
</feature>
<dbReference type="Gene3D" id="3.40.50.1820">
    <property type="entry name" value="alpha/beta hydrolase"/>
    <property type="match status" value="1"/>
</dbReference>
<dbReference type="InterPro" id="IPR001375">
    <property type="entry name" value="Peptidase_S9_cat"/>
</dbReference>
<protein>
    <submittedName>
        <fullName evidence="3">Acylaminoacyl-peptidase1</fullName>
    </submittedName>
</protein>
<dbReference type="EMBL" id="CM000785">
    <property type="protein sequence ID" value="AQL01128.1"/>
    <property type="molecule type" value="Genomic_DNA"/>
</dbReference>
<dbReference type="PANTHER" id="PTHR43056">
    <property type="entry name" value="PEPTIDASE S9 PROLYL OLIGOPEPTIDASE"/>
    <property type="match status" value="1"/>
</dbReference>